<feature type="chain" id="PRO_5005217974" evidence="2">
    <location>
        <begin position="22"/>
        <end position="201"/>
    </location>
</feature>
<name>A0A0H5E2Y9_9BACT</name>
<organism evidence="4 5">
    <name type="scientific">Estrella lausannensis</name>
    <dbReference type="NCBI Taxonomy" id="483423"/>
    <lineage>
        <taxon>Bacteria</taxon>
        <taxon>Pseudomonadati</taxon>
        <taxon>Chlamydiota</taxon>
        <taxon>Chlamydiia</taxon>
        <taxon>Parachlamydiales</taxon>
        <taxon>Candidatus Criblamydiaceae</taxon>
        <taxon>Estrella</taxon>
    </lineage>
</organism>
<evidence type="ECO:0000313" key="5">
    <source>
        <dbReference type="Proteomes" id="UP000220251"/>
    </source>
</evidence>
<proteinExistence type="predicted"/>
<evidence type="ECO:0000259" key="3">
    <source>
        <dbReference type="Pfam" id="PF18573"/>
    </source>
</evidence>
<dbReference type="InterPro" id="IPR041415">
    <property type="entry name" value="BclA_C"/>
</dbReference>
<keyword evidence="2" id="KW-0732">Signal</keyword>
<evidence type="ECO:0000256" key="1">
    <source>
        <dbReference type="SAM" id="MobiDB-lite"/>
    </source>
</evidence>
<protein>
    <submittedName>
        <fullName evidence="4">Putative secreted protein</fullName>
    </submittedName>
</protein>
<feature type="region of interest" description="Disordered" evidence="1">
    <location>
        <begin position="26"/>
        <end position="53"/>
    </location>
</feature>
<feature type="domain" description="BclA C-terminal" evidence="3">
    <location>
        <begin position="72"/>
        <end position="175"/>
    </location>
</feature>
<dbReference type="Gene3D" id="2.60.120.40">
    <property type="match status" value="1"/>
</dbReference>
<dbReference type="RefSeq" id="WP_098037426.1">
    <property type="nucleotide sequence ID" value="NZ_CWGJ01000002.1"/>
</dbReference>
<dbReference type="InterPro" id="IPR008983">
    <property type="entry name" value="Tumour_necrosis_fac-like_dom"/>
</dbReference>
<gene>
    <name evidence="4" type="ORF">ELAC_0204</name>
</gene>
<accession>A0A0H5E2Y9</accession>
<evidence type="ECO:0000256" key="2">
    <source>
        <dbReference type="SAM" id="SignalP"/>
    </source>
</evidence>
<keyword evidence="5" id="KW-1185">Reference proteome</keyword>
<reference evidence="5" key="1">
    <citation type="submission" date="2015-06" db="EMBL/GenBank/DDBJ databases">
        <authorList>
            <person name="Bertelli C."/>
        </authorList>
    </citation>
    <scope>NUCLEOTIDE SEQUENCE [LARGE SCALE GENOMIC DNA]</scope>
    <source>
        <strain evidence="5">CRIB-30</strain>
    </source>
</reference>
<dbReference type="EMBL" id="CWGJ01000002">
    <property type="protein sequence ID" value="CRX37565.1"/>
    <property type="molecule type" value="Genomic_DNA"/>
</dbReference>
<evidence type="ECO:0000313" key="4">
    <source>
        <dbReference type="EMBL" id="CRX37565.1"/>
    </source>
</evidence>
<dbReference type="SUPFAM" id="SSF49842">
    <property type="entry name" value="TNF-like"/>
    <property type="match status" value="1"/>
</dbReference>
<feature type="compositionally biased region" description="Polar residues" evidence="1">
    <location>
        <begin position="26"/>
        <end position="35"/>
    </location>
</feature>
<dbReference type="Pfam" id="PF18573">
    <property type="entry name" value="BclA_C"/>
    <property type="match status" value="1"/>
</dbReference>
<feature type="signal peptide" evidence="2">
    <location>
        <begin position="1"/>
        <end position="21"/>
    </location>
</feature>
<sequence>MKSLLGLFATALILAGAFSEASEQTGRSVSISSPTAGKCHTPPQGPPGPQGPAGISQVSAFGSYAYYDANNVFVNPGDLIQFPNTISSLNISHPNSTDFVVQEAGFYYIHFGVASQADEADPNTMIQLTVNGTVVDAGQFFLRDINELSTLALIIPLQAGDVVQVQNTPEGDGGVAFTQGVGVLGPTTAFFDIIRLAPLVI</sequence>
<dbReference type="Proteomes" id="UP000220251">
    <property type="component" value="Unassembled WGS sequence"/>
</dbReference>
<dbReference type="AlphaFoldDB" id="A0A0H5E2Y9"/>